<evidence type="ECO:0000256" key="5">
    <source>
        <dbReference type="SAM" id="SignalP"/>
    </source>
</evidence>
<dbReference type="PROSITE" id="PS51461">
    <property type="entry name" value="NC1_FIB"/>
    <property type="match status" value="1"/>
</dbReference>
<evidence type="ECO:0000256" key="1">
    <source>
        <dbReference type="ARBA" id="ARBA00004613"/>
    </source>
</evidence>
<dbReference type="AlphaFoldDB" id="A0A2A4J0L3"/>
<gene>
    <name evidence="7" type="ORF">B5V51_9925</name>
</gene>
<dbReference type="EMBL" id="NWSH01004570">
    <property type="protein sequence ID" value="PCG64913.1"/>
    <property type="molecule type" value="Genomic_DNA"/>
</dbReference>
<name>A0A2A4J0L3_HELVI</name>
<dbReference type="GO" id="GO:0005201">
    <property type="term" value="F:extracellular matrix structural constituent"/>
    <property type="evidence" value="ECO:0007669"/>
    <property type="project" value="InterPro"/>
</dbReference>
<dbReference type="Pfam" id="PF01410">
    <property type="entry name" value="COLFI"/>
    <property type="match status" value="1"/>
</dbReference>
<dbReference type="Gene3D" id="2.60.120.1000">
    <property type="match status" value="1"/>
</dbReference>
<feature type="domain" description="Fibrillar collagen NC1" evidence="6">
    <location>
        <begin position="149"/>
        <end position="373"/>
    </location>
</feature>
<dbReference type="GO" id="GO:0005581">
    <property type="term" value="C:collagen trimer"/>
    <property type="evidence" value="ECO:0007669"/>
    <property type="project" value="UniProtKB-KW"/>
</dbReference>
<evidence type="ECO:0000313" key="7">
    <source>
        <dbReference type="EMBL" id="PCG64913.1"/>
    </source>
</evidence>
<accession>A0A2A4J0L3</accession>
<feature type="signal peptide" evidence="5">
    <location>
        <begin position="1"/>
        <end position="23"/>
    </location>
</feature>
<dbReference type="PANTHER" id="PTHR24637">
    <property type="entry name" value="COLLAGEN"/>
    <property type="match status" value="1"/>
</dbReference>
<evidence type="ECO:0000259" key="6">
    <source>
        <dbReference type="PROSITE" id="PS51461"/>
    </source>
</evidence>
<dbReference type="PANTHER" id="PTHR24637:SF421">
    <property type="entry name" value="CUTICLE COLLAGEN DPY-2"/>
    <property type="match status" value="1"/>
</dbReference>
<feature type="region of interest" description="Disordered" evidence="4">
    <location>
        <begin position="95"/>
        <end position="144"/>
    </location>
</feature>
<reference evidence="7" key="1">
    <citation type="submission" date="2017-09" db="EMBL/GenBank/DDBJ databases">
        <title>Contemporary evolution of a Lepidopteran species, Heliothis virescens, in response to modern agricultural practices.</title>
        <authorList>
            <person name="Fritz M.L."/>
            <person name="Deyonke A.M."/>
            <person name="Papanicolaou A."/>
            <person name="Micinski S."/>
            <person name="Westbrook J."/>
            <person name="Gould F."/>
        </authorList>
    </citation>
    <scope>NUCLEOTIDE SEQUENCE [LARGE SCALE GENOMIC DNA]</scope>
    <source>
        <strain evidence="7">HvINT-</strain>
        <tissue evidence="7">Whole body</tissue>
    </source>
</reference>
<dbReference type="GO" id="GO:0005576">
    <property type="term" value="C:extracellular region"/>
    <property type="evidence" value="ECO:0007669"/>
    <property type="project" value="UniProtKB-SubCell"/>
</dbReference>
<feature type="chain" id="PRO_5011997462" description="Fibrillar collagen NC1 domain-containing protein" evidence="5">
    <location>
        <begin position="24"/>
        <end position="373"/>
    </location>
</feature>
<evidence type="ECO:0000256" key="3">
    <source>
        <dbReference type="ARBA" id="ARBA00023119"/>
    </source>
</evidence>
<proteinExistence type="predicted"/>
<keyword evidence="3" id="KW-0176">Collagen</keyword>
<dbReference type="InterPro" id="IPR000885">
    <property type="entry name" value="Fib_collagen_C"/>
</dbReference>
<protein>
    <recommendedName>
        <fullName evidence="6">Fibrillar collagen NC1 domain-containing protein</fullName>
    </recommendedName>
</protein>
<comment type="caution">
    <text evidence="7">The sequence shown here is derived from an EMBL/GenBank/DDBJ whole genome shotgun (WGS) entry which is preliminary data.</text>
</comment>
<dbReference type="Pfam" id="PF01391">
    <property type="entry name" value="Collagen"/>
    <property type="match status" value="1"/>
</dbReference>
<keyword evidence="2" id="KW-0964">Secreted</keyword>
<sequence length="373" mass="40106">MDVKLCPCIHLIFIITVVTPASASISQLLVTSNTADHQCIRKFDTCTLTANGGQLVLEKGEKGETGLPGIAGIPGNDGPKGDQGLRGFDGIPGMAGPKGDQGSPGMPGLDGTDGIPGSPGKQGIPGKDGAKGDRGLPGAPGLPGPVGPPGLAGMPAIYPCNLPKNIYYDNEDAASEFAREETPANVPCKSAPEDFESGEAFMGPPSQEFKVYCNMTSRETCIRRDTKTREVSHAAGNGTYWLSGMRVNLKDLYNLTTEQVTWLQQHSVSARQSIKYHCLNSVPFPKYNVPASVKLLTWNEALIGPYPTDTTPFFYSIPTDTDLCKEGDKKWTSSMIELQTTNTFRLPIIDLWIGDIREGDQRMFLESTELCFG</sequence>
<evidence type="ECO:0000256" key="2">
    <source>
        <dbReference type="ARBA" id="ARBA00022525"/>
    </source>
</evidence>
<organism evidence="7">
    <name type="scientific">Heliothis virescens</name>
    <name type="common">Tobacco budworm moth</name>
    <dbReference type="NCBI Taxonomy" id="7102"/>
    <lineage>
        <taxon>Eukaryota</taxon>
        <taxon>Metazoa</taxon>
        <taxon>Ecdysozoa</taxon>
        <taxon>Arthropoda</taxon>
        <taxon>Hexapoda</taxon>
        <taxon>Insecta</taxon>
        <taxon>Pterygota</taxon>
        <taxon>Neoptera</taxon>
        <taxon>Endopterygota</taxon>
        <taxon>Lepidoptera</taxon>
        <taxon>Glossata</taxon>
        <taxon>Ditrysia</taxon>
        <taxon>Noctuoidea</taxon>
        <taxon>Noctuidae</taxon>
        <taxon>Heliothinae</taxon>
        <taxon>Heliothis</taxon>
    </lineage>
</organism>
<dbReference type="STRING" id="7102.A0A2A4J0L3"/>
<comment type="subcellular location">
    <subcellularLocation>
        <location evidence="1">Secreted</location>
    </subcellularLocation>
</comment>
<dbReference type="SMART" id="SM00038">
    <property type="entry name" value="COLFI"/>
    <property type="match status" value="1"/>
</dbReference>
<evidence type="ECO:0000256" key="4">
    <source>
        <dbReference type="SAM" id="MobiDB-lite"/>
    </source>
</evidence>
<keyword evidence="5" id="KW-0732">Signal</keyword>
<dbReference type="InterPro" id="IPR008160">
    <property type="entry name" value="Collagen"/>
</dbReference>